<accession>A0A6I6MSM0</accession>
<gene>
    <name evidence="1" type="ORF">GQF42_00055</name>
</gene>
<sequence>MAMLLIYDGQATADAPRPRTGGVPLVPHEFVWPRCRECGGAMQFLAHLPLDIGVVAVFFCQNDPGMCDDWDATAGANRAYLFSGELTPAAVPADGETLLGAVTSLRLHPADEPTEEPVLGRVGGEPEWIQGDETPGCPSCATRMTFTAELEEGNDFATSANFGGGGRGYLFNCQPCRQAAFLWQR</sequence>
<evidence type="ECO:0000313" key="2">
    <source>
        <dbReference type="Proteomes" id="UP000436138"/>
    </source>
</evidence>
<dbReference type="InterPro" id="IPR035948">
    <property type="entry name" value="YwqG-like_sf"/>
</dbReference>
<organism evidence="1 2">
    <name type="scientific">Streptomyces broussonetiae</name>
    <dbReference type="NCBI Taxonomy" id="2686304"/>
    <lineage>
        <taxon>Bacteria</taxon>
        <taxon>Bacillati</taxon>
        <taxon>Actinomycetota</taxon>
        <taxon>Actinomycetes</taxon>
        <taxon>Kitasatosporales</taxon>
        <taxon>Streptomycetaceae</taxon>
        <taxon>Streptomyces</taxon>
    </lineage>
</organism>
<keyword evidence="2" id="KW-1185">Reference proteome</keyword>
<evidence type="ECO:0000313" key="1">
    <source>
        <dbReference type="EMBL" id="QHA01984.1"/>
    </source>
</evidence>
<protein>
    <recommendedName>
        <fullName evidence="3">DUF1963 domain-containing protein</fullName>
    </recommendedName>
</protein>
<dbReference type="AlphaFoldDB" id="A0A6I6MSM0"/>
<dbReference type="Proteomes" id="UP000436138">
    <property type="component" value="Chromosome"/>
</dbReference>
<dbReference type="KEGG" id="sbro:GQF42_00055"/>
<dbReference type="EMBL" id="CP047020">
    <property type="protein sequence ID" value="QHA01984.1"/>
    <property type="molecule type" value="Genomic_DNA"/>
</dbReference>
<reference evidence="1 2" key="1">
    <citation type="submission" date="2019-12" db="EMBL/GenBank/DDBJ databases">
        <title>Streptomyces sp. strain T44 isolated from rhizosphere soil of Broussonetia papyrifera.</title>
        <authorList>
            <person name="Mo P."/>
        </authorList>
    </citation>
    <scope>NUCLEOTIDE SEQUENCE [LARGE SCALE GENOMIC DNA]</scope>
    <source>
        <strain evidence="1 2">T44</strain>
    </source>
</reference>
<dbReference type="SUPFAM" id="SSF103032">
    <property type="entry name" value="Hypothetical protein YwqG"/>
    <property type="match status" value="1"/>
</dbReference>
<name>A0A6I6MSM0_9ACTN</name>
<proteinExistence type="predicted"/>
<evidence type="ECO:0008006" key="3">
    <source>
        <dbReference type="Google" id="ProtNLM"/>
    </source>
</evidence>